<name>A0A9N9BTM0_9GLOM</name>
<evidence type="ECO:0000313" key="2">
    <source>
        <dbReference type="EMBL" id="CAG8577380.1"/>
    </source>
</evidence>
<proteinExistence type="predicted"/>
<accession>A0A9N9BTM0</accession>
<protein>
    <submittedName>
        <fullName evidence="2">854_t:CDS:1</fullName>
    </submittedName>
</protein>
<reference evidence="2" key="1">
    <citation type="submission" date="2021-06" db="EMBL/GenBank/DDBJ databases">
        <authorList>
            <person name="Kallberg Y."/>
            <person name="Tangrot J."/>
            <person name="Rosling A."/>
        </authorList>
    </citation>
    <scope>NUCLEOTIDE SEQUENCE</scope>
    <source>
        <strain evidence="2">MT106</strain>
    </source>
</reference>
<dbReference type="InterPro" id="IPR021331">
    <property type="entry name" value="Hva1_TUDOR"/>
</dbReference>
<dbReference type="EMBL" id="CAJVPL010001560">
    <property type="protein sequence ID" value="CAG8577380.1"/>
    <property type="molecule type" value="Genomic_DNA"/>
</dbReference>
<keyword evidence="3" id="KW-1185">Reference proteome</keyword>
<dbReference type="Pfam" id="PF11160">
    <property type="entry name" value="Hva1_TUDOR"/>
    <property type="match status" value="1"/>
</dbReference>
<evidence type="ECO:0000259" key="1">
    <source>
        <dbReference type="Pfam" id="PF11160"/>
    </source>
</evidence>
<dbReference type="AlphaFoldDB" id="A0A9N9BTM0"/>
<evidence type="ECO:0000313" key="3">
    <source>
        <dbReference type="Proteomes" id="UP000789831"/>
    </source>
</evidence>
<organism evidence="2 3">
    <name type="scientific">Ambispora gerdemannii</name>
    <dbReference type="NCBI Taxonomy" id="144530"/>
    <lineage>
        <taxon>Eukaryota</taxon>
        <taxon>Fungi</taxon>
        <taxon>Fungi incertae sedis</taxon>
        <taxon>Mucoromycota</taxon>
        <taxon>Glomeromycotina</taxon>
        <taxon>Glomeromycetes</taxon>
        <taxon>Archaeosporales</taxon>
        <taxon>Ambisporaceae</taxon>
        <taxon>Ambispora</taxon>
    </lineage>
</organism>
<comment type="caution">
    <text evidence="2">The sequence shown here is derived from an EMBL/GenBank/DDBJ whole genome shotgun (WGS) entry which is preliminary data.</text>
</comment>
<gene>
    <name evidence="2" type="ORF">AGERDE_LOCUS7948</name>
</gene>
<sequence>MSLLNSSNLNSISMESDSKPCFDCDSFEKTTTTFFETGNLSCFKRERERAQEWHHIIVSLQQYQLQQRQMCLLRQKQQQLVHSTSIDFMNLSVGLTQRKKNALVRINVKCHGQSFDDLLWSQGAMKMLGLPNAGGASMLSEVLSCEVMERVLGVELFKTEMEVSYLFINQPMTDYLVKFHNQQNILLCLGVSVTRAYAHKGRYTKHDAHKLLTKKLFGVTSSTRNIINAKIWKQILHIWCPNGKVANVVRRAYVKLDDDYKSNTMVVLSIIDSIRFLPPPTSKLISSTLKNTNNYILPNFYVKERTMSTLETKGEIKVDKEQLKVGQTVVYRPVGGAETTSEGVIKEIIIEPEIAGDTQKKVQASEEQPRILIKNSKTGKETAYKLENIESIKG</sequence>
<dbReference type="OrthoDB" id="10260545at2759"/>
<dbReference type="Proteomes" id="UP000789831">
    <property type="component" value="Unassembled WGS sequence"/>
</dbReference>
<feature type="domain" description="Hypervirulence associated protein TUDOR" evidence="1">
    <location>
        <begin position="326"/>
        <end position="388"/>
    </location>
</feature>